<dbReference type="PANTHER" id="PTHR43501">
    <property type="entry name" value="CYTOSOL NON-SPECIFIC DIPEPTIDASE"/>
    <property type="match status" value="1"/>
</dbReference>
<feature type="non-terminal residue" evidence="1">
    <location>
        <position position="187"/>
    </location>
</feature>
<dbReference type="PRINTS" id="PR00934">
    <property type="entry name" value="XHISDIPTASE"/>
</dbReference>
<reference evidence="1 2" key="1">
    <citation type="submission" date="2020-04" db="EMBL/GenBank/DDBJ databases">
        <title>Perkinsus chesapeaki whole genome sequence.</title>
        <authorList>
            <person name="Bogema D.R."/>
        </authorList>
    </citation>
    <scope>NUCLEOTIDE SEQUENCE [LARGE SCALE GENOMIC DNA]</scope>
    <source>
        <strain evidence="1">ATCC PRA-425</strain>
    </source>
</reference>
<organism evidence="1 2">
    <name type="scientific">Perkinsus chesapeaki</name>
    <name type="common">Clam parasite</name>
    <name type="synonym">Perkinsus andrewsi</name>
    <dbReference type="NCBI Taxonomy" id="330153"/>
    <lineage>
        <taxon>Eukaryota</taxon>
        <taxon>Sar</taxon>
        <taxon>Alveolata</taxon>
        <taxon>Perkinsozoa</taxon>
        <taxon>Perkinsea</taxon>
        <taxon>Perkinsida</taxon>
        <taxon>Perkinsidae</taxon>
        <taxon>Perkinsus</taxon>
    </lineage>
</organism>
<dbReference type="EMBL" id="JAAPAO010000235">
    <property type="protein sequence ID" value="KAF4666438.1"/>
    <property type="molecule type" value="Genomic_DNA"/>
</dbReference>
<proteinExistence type="predicted"/>
<dbReference type="InterPro" id="IPR001160">
    <property type="entry name" value="Peptidase_M20C"/>
</dbReference>
<dbReference type="GO" id="GO:0005829">
    <property type="term" value="C:cytosol"/>
    <property type="evidence" value="ECO:0007669"/>
    <property type="project" value="TreeGrafter"/>
</dbReference>
<keyword evidence="2" id="KW-1185">Reference proteome</keyword>
<protein>
    <recommendedName>
        <fullName evidence="3">Metallopeptidase M20</fullName>
    </recommendedName>
</protein>
<dbReference type="Proteomes" id="UP000591131">
    <property type="component" value="Unassembled WGS sequence"/>
</dbReference>
<comment type="caution">
    <text evidence="1">The sequence shown here is derived from an EMBL/GenBank/DDBJ whole genome shotgun (WGS) entry which is preliminary data.</text>
</comment>
<dbReference type="AlphaFoldDB" id="A0A7J6M4D5"/>
<gene>
    <name evidence="1" type="ORF">FOL47_004106</name>
</gene>
<dbReference type="GO" id="GO:0006508">
    <property type="term" value="P:proteolysis"/>
    <property type="evidence" value="ECO:0007669"/>
    <property type="project" value="InterPro"/>
</dbReference>
<dbReference type="Gene3D" id="3.40.630.10">
    <property type="entry name" value="Zn peptidases"/>
    <property type="match status" value="1"/>
</dbReference>
<evidence type="ECO:0008006" key="3">
    <source>
        <dbReference type="Google" id="ProtNLM"/>
    </source>
</evidence>
<dbReference type="OrthoDB" id="191370at2759"/>
<evidence type="ECO:0000313" key="2">
    <source>
        <dbReference type="Proteomes" id="UP000591131"/>
    </source>
</evidence>
<dbReference type="PANTHER" id="PTHR43501:SF1">
    <property type="entry name" value="CYTOSOL NON-SPECIFIC DIPEPTIDASE"/>
    <property type="match status" value="1"/>
</dbReference>
<sequence>MASSTSEVTRRFISSDNLKVLNQLQESLKGSLATPVFWEYAMMCFSTPRPSTDFDGTAKFSRLDPIRNCIQTIAAANNWIYHTDSAGNIHLRSSNTSNEPAVVLLQGHLDIVCSQNSSAKHDFEKDPINVRISEDGQWIRSIKETTLGADNGVGVAGALAALTVMPREPPIEVILTANEETNFEGAE</sequence>
<dbReference type="SUPFAM" id="SSF53187">
    <property type="entry name" value="Zn-dependent exopeptidases"/>
    <property type="match status" value="1"/>
</dbReference>
<dbReference type="GO" id="GO:0070573">
    <property type="term" value="F:metallodipeptidase activity"/>
    <property type="evidence" value="ECO:0007669"/>
    <property type="project" value="TreeGrafter"/>
</dbReference>
<accession>A0A7J6M4D5</accession>
<evidence type="ECO:0000313" key="1">
    <source>
        <dbReference type="EMBL" id="KAF4666438.1"/>
    </source>
</evidence>
<name>A0A7J6M4D5_PERCH</name>